<feature type="signal peptide" evidence="1">
    <location>
        <begin position="1"/>
        <end position="27"/>
    </location>
</feature>
<keyword evidence="1" id="KW-0732">Signal</keyword>
<dbReference type="GeneID" id="8249215"/>
<dbReference type="EMBL" id="CP001333">
    <property type="protein sequence ID" value="ACO67541.1"/>
    <property type="molecule type" value="Genomic_DNA"/>
</dbReference>
<dbReference type="InParanoid" id="C1EHP2"/>
<dbReference type="OrthoDB" id="10442249at2759"/>
<name>C1EHP2_MICCC</name>
<organism evidence="2 3">
    <name type="scientific">Micromonas commoda (strain RCC299 / NOUM17 / CCMP2709)</name>
    <name type="common">Picoplanktonic green alga</name>
    <dbReference type="NCBI Taxonomy" id="296587"/>
    <lineage>
        <taxon>Eukaryota</taxon>
        <taxon>Viridiplantae</taxon>
        <taxon>Chlorophyta</taxon>
        <taxon>Mamiellophyceae</taxon>
        <taxon>Mamiellales</taxon>
        <taxon>Mamiellaceae</taxon>
        <taxon>Micromonas</taxon>
    </lineage>
</organism>
<dbReference type="Proteomes" id="UP000002009">
    <property type="component" value="Chromosome 15"/>
</dbReference>
<feature type="chain" id="PRO_5002909161" evidence="1">
    <location>
        <begin position="28"/>
        <end position="166"/>
    </location>
</feature>
<proteinExistence type="predicted"/>
<evidence type="ECO:0000313" key="2">
    <source>
        <dbReference type="EMBL" id="ACO67541.1"/>
    </source>
</evidence>
<evidence type="ECO:0000313" key="3">
    <source>
        <dbReference type="Proteomes" id="UP000002009"/>
    </source>
</evidence>
<keyword evidence="3" id="KW-1185">Reference proteome</keyword>
<reference evidence="2 3" key="1">
    <citation type="journal article" date="2009" name="Science">
        <title>Green evolution and dynamic adaptations revealed by genomes of the marine picoeukaryotes Micromonas.</title>
        <authorList>
            <person name="Worden A.Z."/>
            <person name="Lee J.H."/>
            <person name="Mock T."/>
            <person name="Rouze P."/>
            <person name="Simmons M.P."/>
            <person name="Aerts A.L."/>
            <person name="Allen A.E."/>
            <person name="Cuvelier M.L."/>
            <person name="Derelle E."/>
            <person name="Everett M.V."/>
            <person name="Foulon E."/>
            <person name="Grimwood J."/>
            <person name="Gundlach H."/>
            <person name="Henrissat B."/>
            <person name="Napoli C."/>
            <person name="McDonald S.M."/>
            <person name="Parker M.S."/>
            <person name="Rombauts S."/>
            <person name="Salamov A."/>
            <person name="Von Dassow P."/>
            <person name="Badger J.H."/>
            <person name="Coutinho P.M."/>
            <person name="Demir E."/>
            <person name="Dubchak I."/>
            <person name="Gentemann C."/>
            <person name="Eikrem W."/>
            <person name="Gready J.E."/>
            <person name="John U."/>
            <person name="Lanier W."/>
            <person name="Lindquist E.A."/>
            <person name="Lucas S."/>
            <person name="Mayer K.F."/>
            <person name="Moreau H."/>
            <person name="Not F."/>
            <person name="Otillar R."/>
            <person name="Panaud O."/>
            <person name="Pangilinan J."/>
            <person name="Paulsen I."/>
            <person name="Piegu B."/>
            <person name="Poliakov A."/>
            <person name="Robbens S."/>
            <person name="Schmutz J."/>
            <person name="Toulza E."/>
            <person name="Wyss T."/>
            <person name="Zelensky A."/>
            <person name="Zhou K."/>
            <person name="Armbrust E.V."/>
            <person name="Bhattacharya D."/>
            <person name="Goodenough U.W."/>
            <person name="Van de Peer Y."/>
            <person name="Grigoriev I.V."/>
        </authorList>
    </citation>
    <scope>NUCLEOTIDE SEQUENCE [LARGE SCALE GENOMIC DNA]</scope>
    <source>
        <strain evidence="3">RCC299 / NOUM17</strain>
    </source>
</reference>
<dbReference type="KEGG" id="mis:MICPUN_64295"/>
<sequence>MHKYRRATDAVVLALLAAALVCTGAHAAETPDPPCLEISTEGIEQLREPCMDPALACADEGCLGAMVEWLAPQFEAADVDTSLYQDVSPEWMVQCFAPNLSAYMETIPVATFMSLRECDYAPYVERWPELATFDFSAVSTSDFMRAMPPGMLMEILSNQRRQNRGW</sequence>
<evidence type="ECO:0000256" key="1">
    <source>
        <dbReference type="SAM" id="SignalP"/>
    </source>
</evidence>
<protein>
    <submittedName>
        <fullName evidence="2">Uncharacterized protein</fullName>
    </submittedName>
</protein>
<accession>C1EHP2</accession>
<dbReference type="AlphaFoldDB" id="C1EHP2"/>
<dbReference type="RefSeq" id="XP_002506283.1">
    <property type="nucleotide sequence ID" value="XM_002506237.1"/>
</dbReference>
<gene>
    <name evidence="2" type="ORF">MICPUN_64295</name>
</gene>